<keyword evidence="3" id="KW-1185">Reference proteome</keyword>
<feature type="transmembrane region" description="Helical" evidence="1">
    <location>
        <begin position="103"/>
        <end position="124"/>
    </location>
</feature>
<dbReference type="RefSeq" id="WP_259865861.1">
    <property type="nucleotide sequence ID" value="NZ_JAMQJZ010000006.1"/>
</dbReference>
<protein>
    <submittedName>
        <fullName evidence="2">Uncharacterized protein</fullName>
    </submittedName>
</protein>
<keyword evidence="1" id="KW-0472">Membrane</keyword>
<name>A0A9X4AI65_9BACI</name>
<dbReference type="AlphaFoldDB" id="A0A9X4AI65"/>
<dbReference type="EMBL" id="JAMQJZ010000006">
    <property type="protein sequence ID" value="MDC3420656.1"/>
    <property type="molecule type" value="Genomic_DNA"/>
</dbReference>
<evidence type="ECO:0000313" key="3">
    <source>
        <dbReference type="Proteomes" id="UP001145072"/>
    </source>
</evidence>
<keyword evidence="1" id="KW-1133">Transmembrane helix</keyword>
<evidence type="ECO:0000256" key="1">
    <source>
        <dbReference type="SAM" id="Phobius"/>
    </source>
</evidence>
<evidence type="ECO:0000313" key="2">
    <source>
        <dbReference type="EMBL" id="MDC3420656.1"/>
    </source>
</evidence>
<gene>
    <name evidence="2" type="ORF">NC661_09775</name>
</gene>
<organism evidence="2 3">
    <name type="scientific">Aquibacillus koreensis</name>
    <dbReference type="NCBI Taxonomy" id="279446"/>
    <lineage>
        <taxon>Bacteria</taxon>
        <taxon>Bacillati</taxon>
        <taxon>Bacillota</taxon>
        <taxon>Bacilli</taxon>
        <taxon>Bacillales</taxon>
        <taxon>Bacillaceae</taxon>
        <taxon>Aquibacillus</taxon>
    </lineage>
</organism>
<accession>A0A9X4AI65</accession>
<dbReference type="Proteomes" id="UP001145072">
    <property type="component" value="Unassembled WGS sequence"/>
</dbReference>
<proteinExistence type="predicted"/>
<comment type="caution">
    <text evidence="2">The sequence shown here is derived from an EMBL/GenBank/DDBJ whole genome shotgun (WGS) entry which is preliminary data.</text>
</comment>
<feature type="transmembrane region" description="Helical" evidence="1">
    <location>
        <begin position="63"/>
        <end position="83"/>
    </location>
</feature>
<reference evidence="2" key="1">
    <citation type="submission" date="2022-06" db="EMBL/GenBank/DDBJ databases">
        <title>Aquibacillus sp. a new bacterium isolated from soil saline samples.</title>
        <authorList>
            <person name="Galisteo C."/>
            <person name="De La Haba R."/>
            <person name="Sanchez-Porro C."/>
            <person name="Ventosa A."/>
        </authorList>
    </citation>
    <scope>NUCLEOTIDE SEQUENCE</scope>
    <source>
        <strain evidence="2">JCM 12387</strain>
    </source>
</reference>
<sequence>MYIGTGNEPNEGVLGLVKVSQLVPFGITENHLFFIVGLLGVVVCYYLLYPILNLLVLLKWSSLLTYIFGGLFFLIIIGLYTILQHAHYLGSIDISKLGNVVLGITFFGAVLFIIQVCQSILTYIRKQKSNSI</sequence>
<feature type="transmembrane region" description="Helical" evidence="1">
    <location>
        <begin position="32"/>
        <end position="56"/>
    </location>
</feature>
<keyword evidence="1" id="KW-0812">Transmembrane</keyword>